<evidence type="ECO:0000256" key="1">
    <source>
        <dbReference type="ARBA" id="ARBA00001933"/>
    </source>
</evidence>
<accession>W9GM25</accession>
<evidence type="ECO:0000256" key="8">
    <source>
        <dbReference type="ARBA" id="ARBA00023014"/>
    </source>
</evidence>
<dbReference type="AlphaFoldDB" id="W9GM25"/>
<keyword evidence="6" id="KW-0663">Pyridoxal phosphate</keyword>
<comment type="caution">
    <text evidence="12">The sequence shown here is derived from an EMBL/GenBank/DDBJ whole genome shotgun (WGS) entry which is preliminary data.</text>
</comment>
<dbReference type="PATRIC" id="fig|584657.3.peg.886"/>
<comment type="similarity">
    <text evidence="2">Belongs to the class-V pyridoxal-phosphate-dependent aminotransferase family. NifS/IscS subfamily.</text>
</comment>
<evidence type="ECO:0000259" key="11">
    <source>
        <dbReference type="Pfam" id="PF00266"/>
    </source>
</evidence>
<evidence type="ECO:0000256" key="5">
    <source>
        <dbReference type="ARBA" id="ARBA00022723"/>
    </source>
</evidence>
<dbReference type="Proteomes" id="UP000019494">
    <property type="component" value="Unassembled WGS sequence"/>
</dbReference>
<evidence type="ECO:0000256" key="7">
    <source>
        <dbReference type="ARBA" id="ARBA00023004"/>
    </source>
</evidence>
<dbReference type="PIRSF" id="PIRSF005572">
    <property type="entry name" value="NifS"/>
    <property type="match status" value="1"/>
</dbReference>
<dbReference type="OrthoDB" id="9808002at2"/>
<dbReference type="Gene3D" id="3.40.640.10">
    <property type="entry name" value="Type I PLP-dependent aspartate aminotransferase-like (Major domain)"/>
    <property type="match status" value="1"/>
</dbReference>
<comment type="cofactor">
    <cofactor evidence="1 10">
        <name>pyridoxal 5'-phosphate</name>
        <dbReference type="ChEBI" id="CHEBI:597326"/>
    </cofactor>
</comment>
<name>W9GM25_9MICO</name>
<dbReference type="PANTHER" id="PTHR11601">
    <property type="entry name" value="CYSTEINE DESULFURYLASE FAMILY MEMBER"/>
    <property type="match status" value="1"/>
</dbReference>
<dbReference type="GO" id="GO:0046872">
    <property type="term" value="F:metal ion binding"/>
    <property type="evidence" value="ECO:0007669"/>
    <property type="project" value="UniProtKB-KW"/>
</dbReference>
<dbReference type="EMBL" id="AWQS01000020">
    <property type="protein sequence ID" value="EWT07135.1"/>
    <property type="molecule type" value="Genomic_DNA"/>
</dbReference>
<dbReference type="InterPro" id="IPR000192">
    <property type="entry name" value="Aminotrans_V_dom"/>
</dbReference>
<organism evidence="12 13">
    <name type="scientific">Intrasporangium chromatireducens Q5-1</name>
    <dbReference type="NCBI Taxonomy" id="584657"/>
    <lineage>
        <taxon>Bacteria</taxon>
        <taxon>Bacillati</taxon>
        <taxon>Actinomycetota</taxon>
        <taxon>Actinomycetes</taxon>
        <taxon>Micrococcales</taxon>
        <taxon>Intrasporangiaceae</taxon>
        <taxon>Intrasporangium</taxon>
    </lineage>
</organism>
<evidence type="ECO:0000313" key="13">
    <source>
        <dbReference type="Proteomes" id="UP000019494"/>
    </source>
</evidence>
<evidence type="ECO:0000256" key="2">
    <source>
        <dbReference type="ARBA" id="ARBA00006490"/>
    </source>
</evidence>
<feature type="domain" description="Aminotransferase class V" evidence="11">
    <location>
        <begin position="7"/>
        <end position="361"/>
    </location>
</feature>
<dbReference type="InterPro" id="IPR015421">
    <property type="entry name" value="PyrdxlP-dep_Trfase_major"/>
</dbReference>
<dbReference type="EC" id="2.8.1.7" evidence="3"/>
<dbReference type="GO" id="GO:0051536">
    <property type="term" value="F:iron-sulfur cluster binding"/>
    <property type="evidence" value="ECO:0007669"/>
    <property type="project" value="UniProtKB-KW"/>
</dbReference>
<keyword evidence="8" id="KW-0411">Iron-sulfur</keyword>
<comment type="catalytic activity">
    <reaction evidence="9">
        <text>(sulfur carrier)-H + L-cysteine = (sulfur carrier)-SH + L-alanine</text>
        <dbReference type="Rhea" id="RHEA:43892"/>
        <dbReference type="Rhea" id="RHEA-COMP:14737"/>
        <dbReference type="Rhea" id="RHEA-COMP:14739"/>
        <dbReference type="ChEBI" id="CHEBI:29917"/>
        <dbReference type="ChEBI" id="CHEBI:35235"/>
        <dbReference type="ChEBI" id="CHEBI:57972"/>
        <dbReference type="ChEBI" id="CHEBI:64428"/>
        <dbReference type="EC" id="2.8.1.7"/>
    </reaction>
</comment>
<dbReference type="SUPFAM" id="SSF53383">
    <property type="entry name" value="PLP-dependent transferases"/>
    <property type="match status" value="1"/>
</dbReference>
<dbReference type="InterPro" id="IPR020578">
    <property type="entry name" value="Aminotrans_V_PyrdxlP_BS"/>
</dbReference>
<reference evidence="13" key="1">
    <citation type="submission" date="2013-08" db="EMBL/GenBank/DDBJ databases">
        <title>Intrasporangium oryzae NRRL B-24470.</title>
        <authorList>
            <person name="Liu H."/>
            <person name="Wang G."/>
        </authorList>
    </citation>
    <scope>NUCLEOTIDE SEQUENCE [LARGE SCALE GENOMIC DNA]</scope>
    <source>
        <strain evidence="13">Q5-1</strain>
    </source>
</reference>
<dbReference type="GO" id="GO:0031071">
    <property type="term" value="F:cysteine desulfurase activity"/>
    <property type="evidence" value="ECO:0007669"/>
    <property type="project" value="UniProtKB-EC"/>
</dbReference>
<proteinExistence type="inferred from homology"/>
<sequence length="378" mass="39547">MSEQKPIYLDHNGTTPVDREVAEAMWPYLTEVYGNPSSTTPQGLQARRAVEDAREQVAALLAAHPDEIVFTSGGTEANNLAIRGAAAQAATPVMVTSAMEHPATIAPVAHLRRQHGWRVHELPVDHVTRIVLDQWPAGPIGLGTLILAHNETGTIQPMQDFAETVHAHGGLVHADAAQAVGKIPVQVDDLHVDLLSVAGHKLYAPKGIGALYVRRGTSLSPVLLGAGQERGIRPGTENVAGIVGLGAAAEAAGRLLATEPGRQSELREHLWRRLSARIPHLVRITPTENALPNTLMVAVPGRLGADILDAAPAVAASTGSACHAGTHTPSASLMAAGLSENVALGALRLTLGRSTSTADIETAADTLIRAIAAERQTA</sequence>
<dbReference type="PANTHER" id="PTHR11601:SF34">
    <property type="entry name" value="CYSTEINE DESULFURASE"/>
    <property type="match status" value="1"/>
</dbReference>
<evidence type="ECO:0000313" key="12">
    <source>
        <dbReference type="EMBL" id="EWT07135.1"/>
    </source>
</evidence>
<dbReference type="Gene3D" id="1.10.260.50">
    <property type="match status" value="1"/>
</dbReference>
<gene>
    <name evidence="12" type="ORF">N864_10910</name>
</gene>
<dbReference type="Gene3D" id="3.90.1150.10">
    <property type="entry name" value="Aspartate Aminotransferase, domain 1"/>
    <property type="match status" value="1"/>
</dbReference>
<evidence type="ECO:0000256" key="10">
    <source>
        <dbReference type="RuleBase" id="RU004504"/>
    </source>
</evidence>
<dbReference type="InterPro" id="IPR016454">
    <property type="entry name" value="Cysteine_dSase"/>
</dbReference>
<dbReference type="RefSeq" id="WP_034713942.1">
    <property type="nucleotide sequence ID" value="NZ_AWQS01000020.1"/>
</dbReference>
<dbReference type="InterPro" id="IPR015422">
    <property type="entry name" value="PyrdxlP-dep_Trfase_small"/>
</dbReference>
<protein>
    <recommendedName>
        <fullName evidence="3">cysteine desulfurase</fullName>
        <ecNumber evidence="3">2.8.1.7</ecNumber>
    </recommendedName>
</protein>
<dbReference type="Pfam" id="PF00266">
    <property type="entry name" value="Aminotran_5"/>
    <property type="match status" value="1"/>
</dbReference>
<evidence type="ECO:0000256" key="6">
    <source>
        <dbReference type="ARBA" id="ARBA00022898"/>
    </source>
</evidence>
<dbReference type="PROSITE" id="PS00595">
    <property type="entry name" value="AA_TRANSFER_CLASS_5"/>
    <property type="match status" value="1"/>
</dbReference>
<evidence type="ECO:0000256" key="3">
    <source>
        <dbReference type="ARBA" id="ARBA00012239"/>
    </source>
</evidence>
<keyword evidence="13" id="KW-1185">Reference proteome</keyword>
<evidence type="ECO:0000256" key="9">
    <source>
        <dbReference type="ARBA" id="ARBA00050776"/>
    </source>
</evidence>
<keyword evidence="5" id="KW-0479">Metal-binding</keyword>
<dbReference type="InterPro" id="IPR015424">
    <property type="entry name" value="PyrdxlP-dep_Trfase"/>
</dbReference>
<evidence type="ECO:0000256" key="4">
    <source>
        <dbReference type="ARBA" id="ARBA00022679"/>
    </source>
</evidence>
<keyword evidence="7" id="KW-0408">Iron</keyword>
<keyword evidence="4" id="KW-0808">Transferase</keyword>